<organism evidence="1 2">
    <name type="scientific">Helicobacter pylori GAM100Ai</name>
    <dbReference type="NCBI Taxonomy" id="1159019"/>
    <lineage>
        <taxon>Bacteria</taxon>
        <taxon>Pseudomonadati</taxon>
        <taxon>Campylobacterota</taxon>
        <taxon>Epsilonproteobacteria</taxon>
        <taxon>Campylobacterales</taxon>
        <taxon>Helicobacteraceae</taxon>
        <taxon>Helicobacter</taxon>
    </lineage>
</organism>
<dbReference type="AlphaFoldDB" id="A0AB72ZSD0"/>
<dbReference type="RefSeq" id="WP_001918902.1">
    <property type="nucleotide sequence ID" value="NZ_JH976601.1"/>
</dbReference>
<evidence type="ECO:0000313" key="2">
    <source>
        <dbReference type="Proteomes" id="UP000001345"/>
    </source>
</evidence>
<proteinExistence type="predicted"/>
<dbReference type="Proteomes" id="UP000001345">
    <property type="component" value="Unassembled WGS sequence"/>
</dbReference>
<evidence type="ECO:0000313" key="1">
    <source>
        <dbReference type="EMBL" id="EKQ71368.1"/>
    </source>
</evidence>
<dbReference type="EMBL" id="ANFP01000079">
    <property type="protein sequence ID" value="EKQ71368.1"/>
    <property type="molecule type" value="Genomic_DNA"/>
</dbReference>
<protein>
    <submittedName>
        <fullName evidence="1">Uncharacterized protein</fullName>
    </submittedName>
</protein>
<accession>A0AB72ZSD0</accession>
<gene>
    <name evidence="1" type="ORF">HMPREF1391_01674</name>
</gene>
<reference evidence="2" key="1">
    <citation type="submission" date="2023-07" db="EMBL/GenBank/DDBJ databases">
        <authorList>
            <person name="Weinstock G."/>
            <person name="Sodergren E."/>
            <person name="Lobos E.A."/>
            <person name="Fulton L."/>
            <person name="Fulton R."/>
            <person name="Courtney L."/>
            <person name="Fronick C."/>
            <person name="O'Laughlin M."/>
            <person name="Godfrey J."/>
            <person name="Wilson R.M."/>
            <person name="Miner T."/>
            <person name="Farmer C."/>
            <person name="Delehaunty K."/>
            <person name="Cordes M."/>
            <person name="Minx P."/>
            <person name="Tomlinson C."/>
            <person name="Chen J."/>
            <person name="Wollam A."/>
            <person name="Pepin K.H."/>
            <person name="Bhonagiri V."/>
            <person name="Zhang X."/>
            <person name="Suruliraj S."/>
            <person name="Antonio M."/>
            <person name="Secka O."/>
            <person name="Thomas J."/>
            <person name="Warren W."/>
            <person name="Mitreva M."/>
            <person name="Mardis E.R."/>
            <person name="Wilson R.K."/>
        </authorList>
    </citation>
    <scope>NUCLEOTIDE SEQUENCE [LARGE SCALE GENOMIC DNA]</scope>
    <source>
        <strain evidence="2">GAM100Ai</strain>
    </source>
</reference>
<sequence>MKKLNGVALDYALINDIKYNLLDNTFHFIFDVGNPLLKESSQLIVEVPREELDLENVDKLVECIMRSPYISYSSYLRGRVIPESSLVHHIIAEGSLYH</sequence>
<name>A0AB72ZSD0_HELPX</name>
<comment type="caution">
    <text evidence="1">The sequence shown here is derived from an EMBL/GenBank/DDBJ whole genome shotgun (WGS) entry which is preliminary data.</text>
</comment>